<name>B7K1P5_RIPO1</name>
<dbReference type="Proteomes" id="UP000008204">
    <property type="component" value="Chromosome"/>
</dbReference>
<dbReference type="HOGENOM" id="CLU_2045794_0_0_3"/>
<keyword evidence="4" id="KW-1185">Reference proteome</keyword>
<dbReference type="AlphaFoldDB" id="B7K1P5"/>
<proteinExistence type="predicted"/>
<dbReference type="EMBL" id="CP001287">
    <property type="protein sequence ID" value="ACK67587.1"/>
    <property type="molecule type" value="Genomic_DNA"/>
</dbReference>
<dbReference type="STRING" id="41431.PCC8801_3625"/>
<keyword evidence="2" id="KW-0732">Signal</keyword>
<evidence type="ECO:0000313" key="4">
    <source>
        <dbReference type="Proteomes" id="UP000008204"/>
    </source>
</evidence>
<feature type="coiled-coil region" evidence="1">
    <location>
        <begin position="50"/>
        <end position="99"/>
    </location>
</feature>
<reference evidence="4" key="1">
    <citation type="journal article" date="2011" name="MBio">
        <title>Novel metabolic attributes of the genus Cyanothece, comprising a group of unicellular nitrogen-fixing Cyanobacteria.</title>
        <authorList>
            <person name="Bandyopadhyay A."/>
            <person name="Elvitigala T."/>
            <person name="Welsh E."/>
            <person name="Stockel J."/>
            <person name="Liberton M."/>
            <person name="Min H."/>
            <person name="Sherman L.A."/>
            <person name="Pakrasi H.B."/>
        </authorList>
    </citation>
    <scope>NUCLEOTIDE SEQUENCE [LARGE SCALE GENOMIC DNA]</scope>
    <source>
        <strain evidence="4">PCC 8801</strain>
    </source>
</reference>
<dbReference type="RefSeq" id="WP_012596845.1">
    <property type="nucleotide sequence ID" value="NC_011726.1"/>
</dbReference>
<dbReference type="KEGG" id="cyp:PCC8801_3625"/>
<feature type="chain" id="PRO_5002858640" evidence="2">
    <location>
        <begin position="28"/>
        <end position="120"/>
    </location>
</feature>
<protein>
    <submittedName>
        <fullName evidence="3">Uncharacterized protein</fullName>
    </submittedName>
</protein>
<sequence length="120" mass="13872">MKRITNQVILAMALGITSLLTSFPVIAQSSTVNSIIVAQHSASMTPEQMRQHHQKLIGQMQQMLKQMEEQMEQMTPEEITQMQKQHQQMMSDMEHLMEEVHKMHMMMTGNGTMNNHHTPK</sequence>
<accession>B7K1P5</accession>
<organism evidence="3 4">
    <name type="scientific">Rippkaea orientalis (strain PCC 8801 / RF-1)</name>
    <name type="common">Cyanothece sp. (strain PCC 8801)</name>
    <dbReference type="NCBI Taxonomy" id="41431"/>
    <lineage>
        <taxon>Bacteria</taxon>
        <taxon>Bacillati</taxon>
        <taxon>Cyanobacteriota</taxon>
        <taxon>Cyanophyceae</taxon>
        <taxon>Oscillatoriophycideae</taxon>
        <taxon>Chroococcales</taxon>
        <taxon>Aphanothecaceae</taxon>
        <taxon>Rippkaea</taxon>
        <taxon>Rippkaea orientalis</taxon>
    </lineage>
</organism>
<evidence type="ECO:0000256" key="2">
    <source>
        <dbReference type="SAM" id="SignalP"/>
    </source>
</evidence>
<evidence type="ECO:0000313" key="3">
    <source>
        <dbReference type="EMBL" id="ACK67587.1"/>
    </source>
</evidence>
<keyword evidence="1" id="KW-0175">Coiled coil</keyword>
<feature type="signal peptide" evidence="2">
    <location>
        <begin position="1"/>
        <end position="27"/>
    </location>
</feature>
<evidence type="ECO:0000256" key="1">
    <source>
        <dbReference type="SAM" id="Coils"/>
    </source>
</evidence>
<gene>
    <name evidence="3" type="ordered locus">PCC8801_3625</name>
</gene>